<dbReference type="PANTHER" id="PTHR43150:SF4">
    <property type="entry name" value="L-GLYCERALDEHYDE 3-PHOSPHATE REDUCTASE"/>
    <property type="match status" value="1"/>
</dbReference>
<dbReference type="EMBL" id="JAPOHA010000004">
    <property type="protein sequence ID" value="MCY1713702.1"/>
    <property type="molecule type" value="Genomic_DNA"/>
</dbReference>
<protein>
    <submittedName>
        <fullName evidence="5">L-glyceraldehyde 3-phosphate reductase</fullName>
        <ecNumber evidence="5">1.1.1.-</ecNumber>
    </submittedName>
</protein>
<evidence type="ECO:0000256" key="3">
    <source>
        <dbReference type="ARBA" id="ARBA00023002"/>
    </source>
</evidence>
<reference evidence="5 6" key="1">
    <citation type="submission" date="2022-11" db="EMBL/GenBank/DDBJ databases">
        <authorList>
            <person name="Caiyu Z."/>
        </authorList>
    </citation>
    <scope>NUCLEOTIDE SEQUENCE [LARGE SCALE GENOMIC DNA]</scope>
    <source>
        <strain evidence="5 6">YR-4</strain>
    </source>
</reference>
<proteinExistence type="inferred from homology"/>
<name>A0ABT4BS33_9FIRM</name>
<dbReference type="InterPro" id="IPR023210">
    <property type="entry name" value="NADP_OxRdtase_dom"/>
</dbReference>
<dbReference type="InterPro" id="IPR036812">
    <property type="entry name" value="NAD(P)_OxRdtase_dom_sf"/>
</dbReference>
<evidence type="ECO:0000313" key="5">
    <source>
        <dbReference type="EMBL" id="MCY1713702.1"/>
    </source>
</evidence>
<dbReference type="GO" id="GO:0016491">
    <property type="term" value="F:oxidoreductase activity"/>
    <property type="evidence" value="ECO:0007669"/>
    <property type="project" value="UniProtKB-KW"/>
</dbReference>
<dbReference type="Proteomes" id="UP001082703">
    <property type="component" value="Unassembled WGS sequence"/>
</dbReference>
<organism evidence="5 6">
    <name type="scientific">Caproiciproducens galactitolivorans</name>
    <dbReference type="NCBI Taxonomy" id="642589"/>
    <lineage>
        <taxon>Bacteria</taxon>
        <taxon>Bacillati</taxon>
        <taxon>Bacillota</taxon>
        <taxon>Clostridia</taxon>
        <taxon>Eubacteriales</taxon>
        <taxon>Acutalibacteraceae</taxon>
        <taxon>Caproiciproducens</taxon>
    </lineage>
</organism>
<evidence type="ECO:0000256" key="2">
    <source>
        <dbReference type="ARBA" id="ARBA00022857"/>
    </source>
</evidence>
<dbReference type="Pfam" id="PF00248">
    <property type="entry name" value="Aldo_ket_red"/>
    <property type="match status" value="1"/>
</dbReference>
<evidence type="ECO:0000313" key="6">
    <source>
        <dbReference type="Proteomes" id="UP001082703"/>
    </source>
</evidence>
<accession>A0ABT4BS33</accession>
<keyword evidence="3 5" id="KW-0560">Oxidoreductase</keyword>
<gene>
    <name evidence="5" type="primary">mgrA</name>
    <name evidence="5" type="ORF">OUY18_05465</name>
</gene>
<comment type="similarity">
    <text evidence="1">Belongs to the shaker potassium channel beta subunit family.</text>
</comment>
<keyword evidence="6" id="KW-1185">Reference proteome</keyword>
<dbReference type="SUPFAM" id="SSF51430">
    <property type="entry name" value="NAD(P)-linked oxidoreductase"/>
    <property type="match status" value="1"/>
</dbReference>
<comment type="caution">
    <text evidence="5">The sequence shown here is derived from an EMBL/GenBank/DDBJ whole genome shotgun (WGS) entry which is preliminary data.</text>
</comment>
<evidence type="ECO:0000259" key="4">
    <source>
        <dbReference type="Pfam" id="PF00248"/>
    </source>
</evidence>
<dbReference type="InterPro" id="IPR005399">
    <property type="entry name" value="K_chnl_volt-dep_bsu_KCNAB-rel"/>
</dbReference>
<keyword evidence="2" id="KW-0521">NADP</keyword>
<sequence length="338" mass="37435">MERVTIVPPYVADEGRYEDMEYRRCGKSGLKLSAVSLGYWHNFGTYDQYETARAVTRRAFDLGITVFDLANNYGPPAGSAEETFGRLMREDMHPYRDEMVITTKAGYTMWPGPYGDFGSRKSLLASLDQSLKRMGLDYVDIFYHHRMDPETPLEETMGALAQAVKSGKALYVGISNYSPEKAAEASALLKDMGVHCLICQSRYSLLDTHIEKAGLFDTLQKCGMGATAFSPLAQGLLTGKYNNGIPEDSRAAGESVFLKKENVTPEIIEKVVALGKMAARRGQTTAQFALAWVLHQPVMTSVLIGASRVSQLEENVGALKNLSFTKDELKEIDQILKK</sequence>
<dbReference type="EC" id="1.1.1.-" evidence="5"/>
<dbReference type="Gene3D" id="3.20.20.100">
    <property type="entry name" value="NADP-dependent oxidoreductase domain"/>
    <property type="match status" value="1"/>
</dbReference>
<evidence type="ECO:0000256" key="1">
    <source>
        <dbReference type="ARBA" id="ARBA00006515"/>
    </source>
</evidence>
<dbReference type="NCBIfam" id="NF007388">
    <property type="entry name" value="PRK09912.1"/>
    <property type="match status" value="1"/>
</dbReference>
<dbReference type="PANTHER" id="PTHR43150">
    <property type="entry name" value="HYPERKINETIC, ISOFORM M"/>
    <property type="match status" value="1"/>
</dbReference>
<feature type="domain" description="NADP-dependent oxidoreductase" evidence="4">
    <location>
        <begin position="35"/>
        <end position="336"/>
    </location>
</feature>
<dbReference type="RefSeq" id="WP_268057724.1">
    <property type="nucleotide sequence ID" value="NZ_JAPOHA010000004.1"/>
</dbReference>